<feature type="transmembrane region" description="Helical" evidence="1">
    <location>
        <begin position="140"/>
        <end position="160"/>
    </location>
</feature>
<keyword evidence="1" id="KW-1133">Transmembrane helix</keyword>
<reference evidence="2 3" key="1">
    <citation type="submission" date="2023-02" db="EMBL/GenBank/DDBJ databases">
        <title>Genome sequence of Novosphingobium humi KACC 19094.</title>
        <authorList>
            <person name="Kim S."/>
            <person name="Heo J."/>
            <person name="Kwon S.-W."/>
        </authorList>
    </citation>
    <scope>NUCLEOTIDE SEQUENCE [LARGE SCALE GENOMIC DNA]</scope>
    <source>
        <strain evidence="2 3">KACC 19094</strain>
        <plasmid evidence="2 3">unnamed1</plasmid>
    </source>
</reference>
<sequence length="445" mass="48752">MSSAPPAQFSAPEAHVQAMDEAVARMRAALERNRSERLLALFDYLVEQADEPTAPSESQIAGAVFVDARSPAYRPDANVRVYVHRLRKLIDAEFADHQGPSLRLPAGTYRLELVDDAAEAGVLPARDDLIDVRPRLRAGMAAWLLVLLFVIGAAAGFVWWQHERGQTLATASPWSAMAGSNRPIAVVMGDYYFFTETPPSAPPDRPLREIWDHNVPTREDLIIVQMLNPQKAETVRDTDQHYVSAATMSAAATIRAALVRDEAFRNRTIRLYAASQLTPDVLKVSDIIYVGQMGGIGNLLRDPLIQASRFRLDTGTDALVDTVDGKRYQSDGMELHDERIARRDYGYLACLPGPAGNTVLFIASLHDPGLSEMAELSTDAARLRAVAHGRMGCGGGFEALFQVRTLGSAHLGSTWLLDRPAKVQGIWDNSAPAPEFRMDNVASTP</sequence>
<keyword evidence="1" id="KW-0472">Membrane</keyword>
<keyword evidence="1" id="KW-0812">Transmembrane</keyword>
<evidence type="ECO:0000256" key="1">
    <source>
        <dbReference type="SAM" id="Phobius"/>
    </source>
</evidence>
<keyword evidence="3" id="KW-1185">Reference proteome</keyword>
<evidence type="ECO:0000313" key="3">
    <source>
        <dbReference type="Proteomes" id="UP001218231"/>
    </source>
</evidence>
<proteinExistence type="predicted"/>
<name>A0ABY7U3V6_9SPHN</name>
<dbReference type="Proteomes" id="UP001218231">
    <property type="component" value="Plasmid unnamed1"/>
</dbReference>
<accession>A0ABY7U3V6</accession>
<protein>
    <submittedName>
        <fullName evidence="2">Uncharacterized protein</fullName>
    </submittedName>
</protein>
<geneLocation type="plasmid" evidence="2 3">
    <name>unnamed1</name>
</geneLocation>
<gene>
    <name evidence="2" type="ORF">PQ457_17110</name>
</gene>
<dbReference type="EMBL" id="CP117418">
    <property type="protein sequence ID" value="WCT79785.1"/>
    <property type="molecule type" value="Genomic_DNA"/>
</dbReference>
<keyword evidence="2" id="KW-0614">Plasmid</keyword>
<organism evidence="2 3">
    <name type="scientific">Novosphingobium humi</name>
    <dbReference type="NCBI Taxonomy" id="2282397"/>
    <lineage>
        <taxon>Bacteria</taxon>
        <taxon>Pseudomonadati</taxon>
        <taxon>Pseudomonadota</taxon>
        <taxon>Alphaproteobacteria</taxon>
        <taxon>Sphingomonadales</taxon>
        <taxon>Sphingomonadaceae</taxon>
        <taxon>Novosphingobium</taxon>
    </lineage>
</organism>
<evidence type="ECO:0000313" key="2">
    <source>
        <dbReference type="EMBL" id="WCT79785.1"/>
    </source>
</evidence>
<dbReference type="RefSeq" id="WP_273620056.1">
    <property type="nucleotide sequence ID" value="NZ_CP103869.1"/>
</dbReference>